<accession>A0ABY5MEH1</accession>
<dbReference type="SUPFAM" id="SSF82771">
    <property type="entry name" value="GIY-YIG endonuclease"/>
    <property type="match status" value="1"/>
</dbReference>
<sequence>MADPATYRPAPGEIPTAPGVYRFRDDEKRVIYVGKAKSLRPRLSSYFQDISNLHPRTQQMVTTASSVDWTVVDTEVEALALEYSWIKEFDPRFNVKYRDDKSYPWLAVTVSEEFPRVTVMRGAQRKGVRYFGPYGHAWAIRDTVDTLLRVFPMRSCSAGVFRRAKAIGRPCLLGDIGKCAAPCVGRVSPEEHRAIVNDFLAFMGGQTAGFTKRIETKMLEASAREEYELAAKLRDDLGALQRVLEKQTVVFGDGTDADVLGFVDDPLEIAVQIFSVRGGRIRGQRGWVAEKADEAEFPELVQRALMTLYQDANAAAVPREVLVPAMPSDVDVVTELLSERREGPVKIRVPKRGDKRALMQTVEQNAKQSLMRHKMKRTSDLTARSLALEEIQAALDLETAPLRIECYDISNLGATETVASMVVFEDGLPRKSEYRRFTIRNEGQSDVAAMHEVITRRFSALLRAREDNDDDGPGIDPETGKPRRFAYTPALVVVDGGPPQVAAAHAALTELGLTDIALVGLAKRLEEVWLPDDDDPVILPRTSEGLYLLQRLRDEAHRFAISHHRGRRSKSMIESVLDPVPGLGPTRRKALLKSFGSVKKLRAATAEEIAMVPGIGAATAQSIVEALASTEAAPAVNTATGEILE</sequence>
<evidence type="ECO:0000313" key="11">
    <source>
        <dbReference type="Proteomes" id="UP001316184"/>
    </source>
</evidence>
<gene>
    <name evidence="6 10" type="primary">uvrC</name>
    <name evidence="10" type="ORF">NQV15_08380</name>
</gene>
<evidence type="ECO:0000259" key="9">
    <source>
        <dbReference type="PROSITE" id="PS50165"/>
    </source>
</evidence>
<dbReference type="Gene3D" id="3.30.420.340">
    <property type="entry name" value="UvrC, RNAse H endonuclease domain"/>
    <property type="match status" value="1"/>
</dbReference>
<keyword evidence="4 6" id="KW-0267">Excision nuclease</keyword>
<dbReference type="InterPro" id="IPR047296">
    <property type="entry name" value="GIY-YIG_UvrC_Cho"/>
</dbReference>
<evidence type="ECO:0000259" key="8">
    <source>
        <dbReference type="PROSITE" id="PS50164"/>
    </source>
</evidence>
<comment type="similarity">
    <text evidence="6">Belongs to the UvrC family.</text>
</comment>
<dbReference type="PANTHER" id="PTHR30562:SF1">
    <property type="entry name" value="UVRABC SYSTEM PROTEIN C"/>
    <property type="match status" value="1"/>
</dbReference>
<dbReference type="InterPro" id="IPR038476">
    <property type="entry name" value="UvrC_RNase_H_dom_sf"/>
</dbReference>
<dbReference type="PROSITE" id="PS50151">
    <property type="entry name" value="UVR"/>
    <property type="match status" value="1"/>
</dbReference>
<feature type="domain" description="UVR" evidence="7">
    <location>
        <begin position="208"/>
        <end position="243"/>
    </location>
</feature>
<keyword evidence="1 6" id="KW-0963">Cytoplasm</keyword>
<dbReference type="InterPro" id="IPR050066">
    <property type="entry name" value="UvrABC_protein_C"/>
</dbReference>
<dbReference type="Gene3D" id="1.10.150.20">
    <property type="entry name" value="5' to 3' exonuclease, C-terminal subdomain"/>
    <property type="match status" value="1"/>
</dbReference>
<dbReference type="SUPFAM" id="SSF47781">
    <property type="entry name" value="RuvA domain 2-like"/>
    <property type="match status" value="1"/>
</dbReference>
<keyword evidence="11" id="KW-1185">Reference proteome</keyword>
<evidence type="ECO:0000256" key="5">
    <source>
        <dbReference type="ARBA" id="ARBA00023204"/>
    </source>
</evidence>
<keyword evidence="6" id="KW-0742">SOS response</keyword>
<dbReference type="CDD" id="cd10434">
    <property type="entry name" value="GIY-YIG_UvrC_Cho"/>
    <property type="match status" value="1"/>
</dbReference>
<dbReference type="Pfam" id="PF02151">
    <property type="entry name" value="UVR"/>
    <property type="match status" value="1"/>
</dbReference>
<dbReference type="InterPro" id="IPR035901">
    <property type="entry name" value="GIY-YIG_endonuc_sf"/>
</dbReference>
<evidence type="ECO:0000256" key="3">
    <source>
        <dbReference type="ARBA" id="ARBA00022769"/>
    </source>
</evidence>
<comment type="subunit">
    <text evidence="6">Interacts with UvrB in an incision complex.</text>
</comment>
<keyword evidence="3 6" id="KW-0228">DNA excision</keyword>
<dbReference type="HAMAP" id="MF_00203">
    <property type="entry name" value="UvrC"/>
    <property type="match status" value="1"/>
</dbReference>
<dbReference type="Gene3D" id="3.40.1440.10">
    <property type="entry name" value="GIY-YIG endonuclease"/>
    <property type="match status" value="1"/>
</dbReference>
<dbReference type="InterPro" id="IPR010994">
    <property type="entry name" value="RuvA_2-like"/>
</dbReference>
<dbReference type="SMART" id="SM00465">
    <property type="entry name" value="GIYc"/>
    <property type="match status" value="1"/>
</dbReference>
<evidence type="ECO:0000256" key="6">
    <source>
        <dbReference type="HAMAP-Rule" id="MF_00203"/>
    </source>
</evidence>
<dbReference type="SUPFAM" id="SSF46600">
    <property type="entry name" value="C-terminal UvrC-binding domain of UvrB"/>
    <property type="match status" value="1"/>
</dbReference>
<dbReference type="NCBIfam" id="TIGR00194">
    <property type="entry name" value="uvrC"/>
    <property type="match status" value="1"/>
</dbReference>
<evidence type="ECO:0000256" key="4">
    <source>
        <dbReference type="ARBA" id="ARBA00022881"/>
    </source>
</evidence>
<dbReference type="InterPro" id="IPR000305">
    <property type="entry name" value="GIY-YIG_endonuc"/>
</dbReference>
<dbReference type="Gene3D" id="4.10.860.10">
    <property type="entry name" value="UVR domain"/>
    <property type="match status" value="1"/>
</dbReference>
<dbReference type="Pfam" id="PF22920">
    <property type="entry name" value="UvrC_RNaseH"/>
    <property type="match status" value="1"/>
</dbReference>
<dbReference type="PROSITE" id="PS50165">
    <property type="entry name" value="UVRC"/>
    <property type="match status" value="1"/>
</dbReference>
<dbReference type="InterPro" id="IPR001162">
    <property type="entry name" value="UvrC_RNase_H_dom"/>
</dbReference>
<dbReference type="Pfam" id="PF08459">
    <property type="entry name" value="UvrC_RNaseH_dom"/>
    <property type="match status" value="1"/>
</dbReference>
<organism evidence="10 11">
    <name type="scientific">Aeromicrobium wangtongii</name>
    <dbReference type="NCBI Taxonomy" id="2969247"/>
    <lineage>
        <taxon>Bacteria</taxon>
        <taxon>Bacillati</taxon>
        <taxon>Actinomycetota</taxon>
        <taxon>Actinomycetes</taxon>
        <taxon>Propionibacteriales</taxon>
        <taxon>Nocardioidaceae</taxon>
        <taxon>Aeromicrobium</taxon>
    </lineage>
</organism>
<evidence type="ECO:0000256" key="1">
    <source>
        <dbReference type="ARBA" id="ARBA00022490"/>
    </source>
</evidence>
<feature type="domain" description="GIY-YIG" evidence="8">
    <location>
        <begin position="16"/>
        <end position="95"/>
    </location>
</feature>
<evidence type="ECO:0000256" key="2">
    <source>
        <dbReference type="ARBA" id="ARBA00022763"/>
    </source>
</evidence>
<dbReference type="InterPro" id="IPR004791">
    <property type="entry name" value="UvrC"/>
</dbReference>
<keyword evidence="10" id="KW-0378">Hydrolase</keyword>
<dbReference type="PROSITE" id="PS50164">
    <property type="entry name" value="GIY_YIG"/>
    <property type="match status" value="1"/>
</dbReference>
<keyword evidence="2 6" id="KW-0227">DNA damage</keyword>
<dbReference type="GO" id="GO:0016787">
    <property type="term" value="F:hydrolase activity"/>
    <property type="evidence" value="ECO:0007669"/>
    <property type="project" value="UniProtKB-KW"/>
</dbReference>
<comment type="subcellular location">
    <subcellularLocation>
        <location evidence="6">Cytoplasm</location>
    </subcellularLocation>
</comment>
<evidence type="ECO:0000313" key="10">
    <source>
        <dbReference type="EMBL" id="UUP15314.1"/>
    </source>
</evidence>
<dbReference type="Proteomes" id="UP001316184">
    <property type="component" value="Chromosome"/>
</dbReference>
<keyword evidence="5 6" id="KW-0234">DNA repair</keyword>
<feature type="domain" description="UvrC family homology region profile" evidence="9">
    <location>
        <begin position="259"/>
        <end position="504"/>
    </location>
</feature>
<dbReference type="NCBIfam" id="NF001824">
    <property type="entry name" value="PRK00558.1-5"/>
    <property type="match status" value="1"/>
</dbReference>
<dbReference type="InterPro" id="IPR036876">
    <property type="entry name" value="UVR_dom_sf"/>
</dbReference>
<protein>
    <recommendedName>
        <fullName evidence="6">UvrABC system protein C</fullName>
        <shortName evidence="6">Protein UvrC</shortName>
    </recommendedName>
    <alternativeName>
        <fullName evidence="6">Excinuclease ABC subunit C</fullName>
    </alternativeName>
</protein>
<name>A0ABY5MEH1_9ACTN</name>
<comment type="function">
    <text evidence="6">The UvrABC repair system catalyzes the recognition and processing of DNA lesions. UvrC both incises the 5' and 3' sides of the lesion. The N-terminal half is responsible for the 3' incision and the C-terminal half is responsible for the 5' incision.</text>
</comment>
<dbReference type="RefSeq" id="WP_232399369.1">
    <property type="nucleotide sequence ID" value="NZ_CP102173.1"/>
</dbReference>
<dbReference type="Pfam" id="PF14520">
    <property type="entry name" value="HHH_5"/>
    <property type="match status" value="1"/>
</dbReference>
<reference evidence="10 11" key="1">
    <citation type="submission" date="2022-08" db="EMBL/GenBank/DDBJ databases">
        <title>novel species in genus Aeromicrobium.</title>
        <authorList>
            <person name="Ye L."/>
        </authorList>
    </citation>
    <scope>NUCLEOTIDE SEQUENCE [LARGE SCALE GENOMIC DNA]</scope>
    <source>
        <strain evidence="11">zg-Y1379</strain>
    </source>
</reference>
<dbReference type="InterPro" id="IPR001943">
    <property type="entry name" value="UVR_dom"/>
</dbReference>
<dbReference type="EMBL" id="CP102173">
    <property type="protein sequence ID" value="UUP15314.1"/>
    <property type="molecule type" value="Genomic_DNA"/>
</dbReference>
<evidence type="ECO:0000259" key="7">
    <source>
        <dbReference type="PROSITE" id="PS50151"/>
    </source>
</evidence>
<proteinExistence type="inferred from homology"/>
<dbReference type="Pfam" id="PF01541">
    <property type="entry name" value="GIY-YIG"/>
    <property type="match status" value="1"/>
</dbReference>
<dbReference type="PANTHER" id="PTHR30562">
    <property type="entry name" value="UVRC/OXIDOREDUCTASE"/>
    <property type="match status" value="1"/>
</dbReference>